<dbReference type="EMBL" id="AEON01000001">
    <property type="protein sequence ID" value="EFT84106.1"/>
    <property type="molecule type" value="Genomic_DNA"/>
</dbReference>
<sequence length="48" mass="5358">MDELQRSDDEEGQQERRPDGRGDAGTEHAQSLTDNITHRPASLSFCEA</sequence>
<proteinExistence type="predicted"/>
<evidence type="ECO:0000313" key="2">
    <source>
        <dbReference type="EMBL" id="EFT84106.1"/>
    </source>
</evidence>
<protein>
    <submittedName>
        <fullName evidence="2">Uncharacterized protein</fullName>
    </submittedName>
</protein>
<comment type="caution">
    <text evidence="2">The sequence shown here is derived from an EMBL/GenBank/DDBJ whole genome shotgun (WGS) entry which is preliminary data.</text>
</comment>
<dbReference type="Proteomes" id="UP000004946">
    <property type="component" value="Chromosome"/>
</dbReference>
<evidence type="ECO:0000313" key="3">
    <source>
        <dbReference type="Proteomes" id="UP000004946"/>
    </source>
</evidence>
<feature type="region of interest" description="Disordered" evidence="1">
    <location>
        <begin position="1"/>
        <end position="48"/>
    </location>
</feature>
<evidence type="ECO:0000256" key="1">
    <source>
        <dbReference type="SAM" id="MobiDB-lite"/>
    </source>
</evidence>
<gene>
    <name evidence="2" type="ORF">HMPREF0620_1111</name>
</gene>
<organism evidence="2 3">
    <name type="scientific">Parascardovia denticolens DSM 10105 = JCM 12538</name>
    <dbReference type="NCBI Taxonomy" id="864564"/>
    <lineage>
        <taxon>Bacteria</taxon>
        <taxon>Bacillati</taxon>
        <taxon>Actinomycetota</taxon>
        <taxon>Actinomycetes</taxon>
        <taxon>Bifidobacteriales</taxon>
        <taxon>Bifidobacteriaceae</taxon>
        <taxon>Parascardovia</taxon>
    </lineage>
</organism>
<accession>E6JZV2</accession>
<dbReference type="AlphaFoldDB" id="E6JZV2"/>
<reference evidence="2 3" key="1">
    <citation type="submission" date="2010-12" db="EMBL/GenBank/DDBJ databases">
        <authorList>
            <person name="Muzny D."/>
            <person name="Qin X."/>
            <person name="Buhay C."/>
            <person name="Dugan-Rocha S."/>
            <person name="Ding Y."/>
            <person name="Chen G."/>
            <person name="Hawes A."/>
            <person name="Holder M."/>
            <person name="Jhangiani S."/>
            <person name="Johnson A."/>
            <person name="Khan Z."/>
            <person name="Li Z."/>
            <person name="Liu W."/>
            <person name="Liu X."/>
            <person name="Perez L."/>
            <person name="Shen H."/>
            <person name="Wang Q."/>
            <person name="Watt J."/>
            <person name="Xi L."/>
            <person name="Xin Y."/>
            <person name="Zhou J."/>
            <person name="Deng J."/>
            <person name="Jiang H."/>
            <person name="Liu Y."/>
            <person name="Qu J."/>
            <person name="Song X.-Z."/>
            <person name="Zhang L."/>
            <person name="Villasana D."/>
            <person name="Johnson A."/>
            <person name="Liu J."/>
            <person name="Liyanage D."/>
            <person name="Lorensuhewa L."/>
            <person name="Robinson T."/>
            <person name="Song A."/>
            <person name="Song B.-B."/>
            <person name="Dinh H."/>
            <person name="Thornton R."/>
            <person name="Coyle M."/>
            <person name="Francisco L."/>
            <person name="Jackson L."/>
            <person name="Javaid M."/>
            <person name="Korchina V."/>
            <person name="Kovar C."/>
            <person name="Mata R."/>
            <person name="Mathew T."/>
            <person name="Ngo R."/>
            <person name="Nguyen L."/>
            <person name="Nguyen N."/>
            <person name="Okwuonu G."/>
            <person name="Ongeri F."/>
            <person name="Pham C."/>
            <person name="Simmons D."/>
            <person name="Wilczek-Boney K."/>
            <person name="Hale W."/>
            <person name="Jakkamsetti A."/>
            <person name="Pham P."/>
            <person name="Ruth R."/>
            <person name="San Lucas F."/>
            <person name="Warren J."/>
            <person name="Zhang J."/>
            <person name="Zhao Z."/>
            <person name="Zhou C."/>
            <person name="Zhu D."/>
            <person name="Lee S."/>
            <person name="Bess C."/>
            <person name="Blankenburg K."/>
            <person name="Forbes L."/>
            <person name="Fu Q."/>
            <person name="Gubbala S."/>
            <person name="Hirani K."/>
            <person name="Jayaseelan J.C."/>
            <person name="Lara F."/>
            <person name="Munidasa M."/>
            <person name="Palculict T."/>
            <person name="Patil S."/>
            <person name="Pu L.-L."/>
            <person name="Saada N."/>
            <person name="Tang L."/>
            <person name="Weissenberger G."/>
            <person name="Zhu Y."/>
            <person name="Hemphill L."/>
            <person name="Shang Y."/>
            <person name="Youmans B."/>
            <person name="Ayvaz T."/>
            <person name="Ross M."/>
            <person name="Santibanez J."/>
            <person name="Aqrawi P."/>
            <person name="Gross S."/>
            <person name="Joshi V."/>
            <person name="Fowler G."/>
            <person name="Nazareth L."/>
            <person name="Reid J."/>
            <person name="Worley K."/>
            <person name="Petrosino J."/>
            <person name="Highlander S."/>
            <person name="Gibbs R."/>
        </authorList>
    </citation>
    <scope>NUCLEOTIDE SEQUENCE [LARGE SCALE GENOMIC DNA]</scope>
    <source>
        <strain evidence="2 3">DSM 10105</strain>
    </source>
</reference>
<keyword evidence="3" id="KW-1185">Reference proteome</keyword>
<feature type="compositionally biased region" description="Basic and acidic residues" evidence="1">
    <location>
        <begin position="1"/>
        <end position="26"/>
    </location>
</feature>
<name>E6JZV2_PARDN</name>
<dbReference type="HOGENOM" id="CLU_3155853_0_0_11"/>